<name>L0L3D0_METHD</name>
<keyword evidence="3" id="KW-1185">Reference proteome</keyword>
<proteinExistence type="predicted"/>
<gene>
    <name evidence="2" type="ordered locus">Metho_2684</name>
</gene>
<accession>L0L3D0</accession>
<evidence type="ECO:0000313" key="3">
    <source>
        <dbReference type="Proteomes" id="UP000010866"/>
    </source>
</evidence>
<dbReference type="KEGG" id="mhz:Metho_2684"/>
<dbReference type="Proteomes" id="UP000010866">
    <property type="component" value="Plasmid pMETHO01"/>
</dbReference>
<evidence type="ECO:0000313" key="2">
    <source>
        <dbReference type="EMBL" id="AGB50814.1"/>
    </source>
</evidence>
<dbReference type="HOGENOM" id="CLU_3094099_0_0_2"/>
<reference evidence="3" key="1">
    <citation type="submission" date="2012-02" db="EMBL/GenBank/DDBJ databases">
        <title>Complete sequence of plasmid of Methanomethylovorans hollandica DSM 15978.</title>
        <authorList>
            <person name="Lucas S."/>
            <person name="Copeland A."/>
            <person name="Lapidus A."/>
            <person name="Glavina del Rio T."/>
            <person name="Dalin E."/>
            <person name="Tice H."/>
            <person name="Bruce D."/>
            <person name="Goodwin L."/>
            <person name="Pitluck S."/>
            <person name="Peters L."/>
            <person name="Mikhailova N."/>
            <person name="Held B."/>
            <person name="Kyrpides N."/>
            <person name="Mavromatis K."/>
            <person name="Ivanova N."/>
            <person name="Brettin T."/>
            <person name="Detter J.C."/>
            <person name="Han C."/>
            <person name="Larimer F."/>
            <person name="Land M."/>
            <person name="Hauser L."/>
            <person name="Markowitz V."/>
            <person name="Cheng J.-F."/>
            <person name="Hugenholtz P."/>
            <person name="Woyke T."/>
            <person name="Wu D."/>
            <person name="Spring S."/>
            <person name="Schroeder M."/>
            <person name="Brambilla E."/>
            <person name="Klenk H.-P."/>
            <person name="Eisen J.A."/>
        </authorList>
    </citation>
    <scope>NUCLEOTIDE SEQUENCE [LARGE SCALE GENOMIC DNA]</scope>
    <source>
        <strain evidence="3">DSM 15978 / NBRC 107637 / DMS1</strain>
        <plasmid evidence="3">Plasmid pMETHO01</plasmid>
    </source>
</reference>
<keyword evidence="1" id="KW-0472">Membrane</keyword>
<keyword evidence="2" id="KW-0614">Plasmid</keyword>
<keyword evidence="1" id="KW-0812">Transmembrane</keyword>
<protein>
    <submittedName>
        <fullName evidence="2">Uncharacterized protein</fullName>
    </submittedName>
</protein>
<sequence precursor="true">MRIGQCIVNRKLIKNVISYFHFVEITVLLYAIYFAMLIVNKCAEEICRRDI</sequence>
<organism evidence="2 3">
    <name type="scientific">Methanomethylovorans hollandica (strain DSM 15978 / NBRC 107637 / DMS1)</name>
    <dbReference type="NCBI Taxonomy" id="867904"/>
    <lineage>
        <taxon>Archaea</taxon>
        <taxon>Methanobacteriati</taxon>
        <taxon>Methanobacteriota</taxon>
        <taxon>Stenosarchaea group</taxon>
        <taxon>Methanomicrobia</taxon>
        <taxon>Methanosarcinales</taxon>
        <taxon>Methanosarcinaceae</taxon>
        <taxon>Methanomethylovorans</taxon>
    </lineage>
</organism>
<geneLocation type="plasmid" evidence="2 3">
    <name>pMETHO01</name>
</geneLocation>
<dbReference type="EMBL" id="CP003363">
    <property type="protein sequence ID" value="AGB50814.1"/>
    <property type="molecule type" value="Genomic_DNA"/>
</dbReference>
<feature type="transmembrane region" description="Helical" evidence="1">
    <location>
        <begin position="19"/>
        <end position="39"/>
    </location>
</feature>
<evidence type="ECO:0000256" key="1">
    <source>
        <dbReference type="SAM" id="Phobius"/>
    </source>
</evidence>
<dbReference type="AlphaFoldDB" id="L0L3D0"/>
<keyword evidence="1" id="KW-1133">Transmembrane helix</keyword>